<comment type="caution">
    <text evidence="2">The sequence shown here is derived from an EMBL/GenBank/DDBJ whole genome shotgun (WGS) entry which is preliminary data.</text>
</comment>
<dbReference type="InterPro" id="IPR026749">
    <property type="entry name" value="Tmem135"/>
</dbReference>
<keyword evidence="1" id="KW-1133">Transmembrane helix</keyword>
<protein>
    <submittedName>
        <fullName evidence="2">Uncharacterized protein</fullName>
    </submittedName>
</protein>
<name>A0AAD1XPJ5_EUPCR</name>
<feature type="transmembrane region" description="Helical" evidence="1">
    <location>
        <begin position="153"/>
        <end position="171"/>
    </location>
</feature>
<evidence type="ECO:0000313" key="3">
    <source>
        <dbReference type="Proteomes" id="UP001295684"/>
    </source>
</evidence>
<evidence type="ECO:0000256" key="1">
    <source>
        <dbReference type="SAM" id="Phobius"/>
    </source>
</evidence>
<dbReference type="PANTHER" id="PTHR12459:SF15">
    <property type="entry name" value="TRANSMEMBRANE PROTEIN 135"/>
    <property type="match status" value="1"/>
</dbReference>
<keyword evidence="3" id="KW-1185">Reference proteome</keyword>
<organism evidence="2 3">
    <name type="scientific">Euplotes crassus</name>
    <dbReference type="NCBI Taxonomy" id="5936"/>
    <lineage>
        <taxon>Eukaryota</taxon>
        <taxon>Sar</taxon>
        <taxon>Alveolata</taxon>
        <taxon>Ciliophora</taxon>
        <taxon>Intramacronucleata</taxon>
        <taxon>Spirotrichea</taxon>
        <taxon>Hypotrichia</taxon>
        <taxon>Euplotida</taxon>
        <taxon>Euplotidae</taxon>
        <taxon>Moneuplotes</taxon>
    </lineage>
</organism>
<reference evidence="2" key="1">
    <citation type="submission" date="2023-07" db="EMBL/GenBank/DDBJ databases">
        <authorList>
            <consortium name="AG Swart"/>
            <person name="Singh M."/>
            <person name="Singh A."/>
            <person name="Seah K."/>
            <person name="Emmerich C."/>
        </authorList>
    </citation>
    <scope>NUCLEOTIDE SEQUENCE</scope>
    <source>
        <strain evidence="2">DP1</strain>
    </source>
</reference>
<dbReference type="Proteomes" id="UP001295684">
    <property type="component" value="Unassembled WGS sequence"/>
</dbReference>
<sequence length="219" mass="24981">MDVFSNFRHKHTKFCKHGADSSCLLHCVKGFTSNFLKGYCLRSGLLLLFTILKKRDLRLILKALFSKTAFSFGLFASSITFIYRAVLCLLRGLRKKDDKYNSLIAGLLSSITVVMEQNSAIRKLICYYFFANAIDSFLSTLESNGIAPKPKDWGLYSYSAMITFFIMNYALNPDIIGKKVFNLFTKIAFFTSNEKIVLLEIFPKRDFLLNENSVTLFGN</sequence>
<dbReference type="AlphaFoldDB" id="A0AAD1XPJ5"/>
<feature type="transmembrane region" description="Helical" evidence="1">
    <location>
        <begin position="64"/>
        <end position="87"/>
    </location>
</feature>
<keyword evidence="1" id="KW-0472">Membrane</keyword>
<dbReference type="EMBL" id="CAMPGE010018167">
    <property type="protein sequence ID" value="CAI2376605.1"/>
    <property type="molecule type" value="Genomic_DNA"/>
</dbReference>
<keyword evidence="1" id="KW-0812">Transmembrane</keyword>
<feature type="transmembrane region" description="Helical" evidence="1">
    <location>
        <begin position="124"/>
        <end position="141"/>
    </location>
</feature>
<evidence type="ECO:0000313" key="2">
    <source>
        <dbReference type="EMBL" id="CAI2376605.1"/>
    </source>
</evidence>
<accession>A0AAD1XPJ5</accession>
<gene>
    <name evidence="2" type="ORF">ECRASSUSDP1_LOCUS17975</name>
</gene>
<dbReference type="PANTHER" id="PTHR12459">
    <property type="entry name" value="TRANSMEMBRANE PROTEIN 135-RELATED"/>
    <property type="match status" value="1"/>
</dbReference>
<dbReference type="Pfam" id="PF02466">
    <property type="entry name" value="Tim17"/>
    <property type="match status" value="1"/>
</dbReference>
<proteinExistence type="predicted"/>